<sequence length="265" mass="30629">MISIIIPIYNAEKTIGKALDSVKNQTWNGEFEIIAVNDGSTDRSQEIVEIYRQKNPEMNIILINQENAGVSKARNSALRTSKGEFIALLDADDEWLPEKTTRQMKILMDAQLNADFVASLWNDEKVGFPYAVNPENQLVEITLKRLLIKITGQTSTAIFKRKILENTGYFDESQRYSEDANFWMRISKHNRMYLLPQRCVYAGGGKKSFGISGLSANLKEMEKGIQKNIREMYLTNRINFPEYLFYFVFSKLKYFIRPFRAKFNG</sequence>
<dbReference type="PANTHER" id="PTHR22916:SF3">
    <property type="entry name" value="UDP-GLCNAC:BETAGAL BETA-1,3-N-ACETYLGLUCOSAMINYLTRANSFERASE-LIKE PROTEIN 1"/>
    <property type="match status" value="1"/>
</dbReference>
<comment type="caution">
    <text evidence="2">The sequence shown here is derived from an EMBL/GenBank/DDBJ whole genome shotgun (WGS) entry which is preliminary data.</text>
</comment>
<proteinExistence type="predicted"/>
<keyword evidence="2" id="KW-0328">Glycosyltransferase</keyword>
<evidence type="ECO:0000313" key="3">
    <source>
        <dbReference type="Proteomes" id="UP001209107"/>
    </source>
</evidence>
<protein>
    <submittedName>
        <fullName evidence="2">Glycosyltransferase</fullName>
        <ecNumber evidence="2">2.4.-.-</ecNumber>
    </submittedName>
</protein>
<organism evidence="2 3">
    <name type="scientific">Kaistella yananensis</name>
    <dbReference type="NCBI Taxonomy" id="2989820"/>
    <lineage>
        <taxon>Bacteria</taxon>
        <taxon>Pseudomonadati</taxon>
        <taxon>Bacteroidota</taxon>
        <taxon>Flavobacteriia</taxon>
        <taxon>Flavobacteriales</taxon>
        <taxon>Weeksellaceae</taxon>
        <taxon>Chryseobacterium group</taxon>
        <taxon>Kaistella</taxon>
    </lineage>
</organism>
<dbReference type="Pfam" id="PF00535">
    <property type="entry name" value="Glycos_transf_2"/>
    <property type="match status" value="1"/>
</dbReference>
<dbReference type="SUPFAM" id="SSF53448">
    <property type="entry name" value="Nucleotide-diphospho-sugar transferases"/>
    <property type="match status" value="1"/>
</dbReference>
<dbReference type="InterPro" id="IPR001173">
    <property type="entry name" value="Glyco_trans_2-like"/>
</dbReference>
<keyword evidence="2" id="KW-0808">Transferase</keyword>
<dbReference type="Proteomes" id="UP001209107">
    <property type="component" value="Unassembled WGS sequence"/>
</dbReference>
<feature type="domain" description="Glycosyltransferase 2-like" evidence="1">
    <location>
        <begin position="3"/>
        <end position="165"/>
    </location>
</feature>
<dbReference type="EC" id="2.4.-.-" evidence="2"/>
<dbReference type="EMBL" id="JAPCHZ010000004">
    <property type="protein sequence ID" value="MCW4452093.1"/>
    <property type="molecule type" value="Genomic_DNA"/>
</dbReference>
<dbReference type="GO" id="GO:0016757">
    <property type="term" value="F:glycosyltransferase activity"/>
    <property type="evidence" value="ECO:0007669"/>
    <property type="project" value="UniProtKB-KW"/>
</dbReference>
<dbReference type="PANTHER" id="PTHR22916">
    <property type="entry name" value="GLYCOSYLTRANSFERASE"/>
    <property type="match status" value="1"/>
</dbReference>
<dbReference type="CDD" id="cd00761">
    <property type="entry name" value="Glyco_tranf_GTA_type"/>
    <property type="match status" value="1"/>
</dbReference>
<name>A0ABT3JMS6_9FLAO</name>
<dbReference type="InterPro" id="IPR029044">
    <property type="entry name" value="Nucleotide-diphossugar_trans"/>
</dbReference>
<keyword evidence="3" id="KW-1185">Reference proteome</keyword>
<gene>
    <name evidence="2" type="ORF">OK344_07710</name>
</gene>
<dbReference type="Gene3D" id="3.90.550.10">
    <property type="entry name" value="Spore Coat Polysaccharide Biosynthesis Protein SpsA, Chain A"/>
    <property type="match status" value="1"/>
</dbReference>
<evidence type="ECO:0000313" key="2">
    <source>
        <dbReference type="EMBL" id="MCW4452093.1"/>
    </source>
</evidence>
<accession>A0ABT3JMS6</accession>
<dbReference type="RefSeq" id="WP_265144256.1">
    <property type="nucleotide sequence ID" value="NZ_JAPCHZ010000004.1"/>
</dbReference>
<reference evidence="2 3" key="1">
    <citation type="submission" date="2022-10" db="EMBL/GenBank/DDBJ databases">
        <title>Kaistella sp. BT-6-1-3.</title>
        <authorList>
            <person name="Ai J."/>
            <person name="Deng Z."/>
        </authorList>
    </citation>
    <scope>NUCLEOTIDE SEQUENCE [LARGE SCALE GENOMIC DNA]</scope>
    <source>
        <strain evidence="2 3">BT6-1-3</strain>
    </source>
</reference>
<evidence type="ECO:0000259" key="1">
    <source>
        <dbReference type="Pfam" id="PF00535"/>
    </source>
</evidence>